<dbReference type="Proteomes" id="UP000530403">
    <property type="component" value="Unassembled WGS sequence"/>
</dbReference>
<evidence type="ECO:0000256" key="1">
    <source>
        <dbReference type="ARBA" id="ARBA00023125"/>
    </source>
</evidence>
<evidence type="ECO:0000256" key="2">
    <source>
        <dbReference type="PROSITE-ProRule" id="PRU00335"/>
    </source>
</evidence>
<dbReference type="SUPFAM" id="SSF48498">
    <property type="entry name" value="Tetracyclin repressor-like, C-terminal domain"/>
    <property type="match status" value="1"/>
</dbReference>
<name>A0A7J0CEG7_9ACTN</name>
<keyword evidence="6" id="KW-1185">Reference proteome</keyword>
<dbReference type="Proteomes" id="UP000498980">
    <property type="component" value="Unassembled WGS sequence"/>
</dbReference>
<reference evidence="4 6" key="1">
    <citation type="submission" date="2020-05" db="EMBL/GenBank/DDBJ databases">
        <title>Whole genome shotgun sequence of Streptomyces fulvorobeus NBRC 15897.</title>
        <authorList>
            <person name="Komaki H."/>
            <person name="Tamura T."/>
        </authorList>
    </citation>
    <scope>NUCLEOTIDE SEQUENCE [LARGE SCALE GENOMIC DNA]</scope>
    <source>
        <strain evidence="4 6">NBRC 15897</strain>
    </source>
</reference>
<dbReference type="EMBL" id="BLWC01000001">
    <property type="protein sequence ID" value="GFN00294.1"/>
    <property type="molecule type" value="Genomic_DNA"/>
</dbReference>
<evidence type="ECO:0000259" key="3">
    <source>
        <dbReference type="PROSITE" id="PS50977"/>
    </source>
</evidence>
<dbReference type="Pfam" id="PF00440">
    <property type="entry name" value="TetR_N"/>
    <property type="match status" value="1"/>
</dbReference>
<evidence type="ECO:0000313" key="5">
    <source>
        <dbReference type="EMBL" id="NYE43807.1"/>
    </source>
</evidence>
<reference evidence="5 7" key="2">
    <citation type="submission" date="2020-07" db="EMBL/GenBank/DDBJ databases">
        <title>Sequencing the genomes of 1000 actinobacteria strains.</title>
        <authorList>
            <person name="Klenk H.-P."/>
        </authorList>
    </citation>
    <scope>NUCLEOTIDE SEQUENCE [LARGE SCALE GENOMIC DNA]</scope>
    <source>
        <strain evidence="5 7">DSM 41455</strain>
    </source>
</reference>
<dbReference type="InterPro" id="IPR050109">
    <property type="entry name" value="HTH-type_TetR-like_transc_reg"/>
</dbReference>
<dbReference type="Gene3D" id="1.10.357.10">
    <property type="entry name" value="Tetracycline Repressor, domain 2"/>
    <property type="match status" value="1"/>
</dbReference>
<proteinExistence type="predicted"/>
<comment type="caution">
    <text evidence="4">The sequence shown here is derived from an EMBL/GenBank/DDBJ whole genome shotgun (WGS) entry which is preliminary data.</text>
</comment>
<evidence type="ECO:0000313" key="7">
    <source>
        <dbReference type="Proteomes" id="UP000530403"/>
    </source>
</evidence>
<dbReference type="EMBL" id="JACCCF010000001">
    <property type="protein sequence ID" value="NYE43807.1"/>
    <property type="molecule type" value="Genomic_DNA"/>
</dbReference>
<accession>A0A7J0CEG7</accession>
<dbReference type="PANTHER" id="PTHR30055">
    <property type="entry name" value="HTH-TYPE TRANSCRIPTIONAL REGULATOR RUTR"/>
    <property type="match status" value="1"/>
</dbReference>
<sequence>MSAAPERADAARNRHRILTAAARMVAAGGVERLALDEVARAADVGVGTVYRRFGDRAGLVFALLAEQDELFRARIAAGPPPLGPHGRPAERLRAFLHTLVDLSVEQRQLLLLAESSSPAARYRNASYAFQHAHTSALVAELRPDADAAYLADALLAPFAPGLVDHQVRAGGFTPERIKDGLDQLLRGLLPPGDG</sequence>
<dbReference type="InterPro" id="IPR001647">
    <property type="entry name" value="HTH_TetR"/>
</dbReference>
<dbReference type="InterPro" id="IPR009057">
    <property type="entry name" value="Homeodomain-like_sf"/>
</dbReference>
<dbReference type="AlphaFoldDB" id="A0A7J0CEG7"/>
<dbReference type="PANTHER" id="PTHR30055:SF209">
    <property type="entry name" value="POSSIBLE TRANSCRIPTIONAL REGULATORY PROTEIN (PROBABLY TETR-FAMILY)"/>
    <property type="match status" value="1"/>
</dbReference>
<feature type="domain" description="HTH tetR-type" evidence="3">
    <location>
        <begin position="11"/>
        <end position="71"/>
    </location>
</feature>
<dbReference type="InterPro" id="IPR036271">
    <property type="entry name" value="Tet_transcr_reg_TetR-rel_C_sf"/>
</dbReference>
<dbReference type="GO" id="GO:0000976">
    <property type="term" value="F:transcription cis-regulatory region binding"/>
    <property type="evidence" value="ECO:0007669"/>
    <property type="project" value="TreeGrafter"/>
</dbReference>
<keyword evidence="1 2" id="KW-0238">DNA-binding</keyword>
<feature type="DNA-binding region" description="H-T-H motif" evidence="2">
    <location>
        <begin position="34"/>
        <end position="53"/>
    </location>
</feature>
<protein>
    <submittedName>
        <fullName evidence="5">AcrR family transcriptional regulator</fullName>
    </submittedName>
    <submittedName>
        <fullName evidence="4">TetR family transcriptional regulator</fullName>
    </submittedName>
</protein>
<evidence type="ECO:0000313" key="6">
    <source>
        <dbReference type="Proteomes" id="UP000498980"/>
    </source>
</evidence>
<dbReference type="RefSeq" id="WP_173316623.1">
    <property type="nucleotide sequence ID" value="NZ_BAAAUE010000013.1"/>
</dbReference>
<dbReference type="SUPFAM" id="SSF46689">
    <property type="entry name" value="Homeodomain-like"/>
    <property type="match status" value="1"/>
</dbReference>
<dbReference type="PROSITE" id="PS50977">
    <property type="entry name" value="HTH_TETR_2"/>
    <property type="match status" value="1"/>
</dbReference>
<organism evidence="4 6">
    <name type="scientific">Streptomyces fulvorobeus</name>
    <dbReference type="NCBI Taxonomy" id="284028"/>
    <lineage>
        <taxon>Bacteria</taxon>
        <taxon>Bacillati</taxon>
        <taxon>Actinomycetota</taxon>
        <taxon>Actinomycetes</taxon>
        <taxon>Kitasatosporales</taxon>
        <taxon>Streptomycetaceae</taxon>
        <taxon>Streptomyces</taxon>
    </lineage>
</organism>
<dbReference type="GO" id="GO:0003700">
    <property type="term" value="F:DNA-binding transcription factor activity"/>
    <property type="evidence" value="ECO:0007669"/>
    <property type="project" value="TreeGrafter"/>
</dbReference>
<gene>
    <name evidence="5" type="ORF">HEB29_004818</name>
    <name evidence="4" type="ORF">Sfulv_51040</name>
</gene>
<evidence type="ECO:0000313" key="4">
    <source>
        <dbReference type="EMBL" id="GFN00294.1"/>
    </source>
</evidence>